<feature type="compositionally biased region" description="Gly residues" evidence="2">
    <location>
        <begin position="142"/>
        <end position="152"/>
    </location>
</feature>
<dbReference type="SUPFAM" id="SSF53807">
    <property type="entry name" value="Helical backbone' metal receptor"/>
    <property type="match status" value="1"/>
</dbReference>
<dbReference type="PROSITE" id="PS50983">
    <property type="entry name" value="FE_B12_PBP"/>
    <property type="match status" value="1"/>
</dbReference>
<evidence type="ECO:0000259" key="3">
    <source>
        <dbReference type="PROSITE" id="PS50983"/>
    </source>
</evidence>
<dbReference type="RefSeq" id="WP_081373820.1">
    <property type="nucleotide sequence ID" value="NZ_FQXK01000017.1"/>
</dbReference>
<protein>
    <submittedName>
        <fullName evidence="4">Iron complex transport system substrate-binding protein</fullName>
    </submittedName>
</protein>
<dbReference type="Gene3D" id="3.40.50.1980">
    <property type="entry name" value="Nitrogenase molybdenum iron protein domain"/>
    <property type="match status" value="2"/>
</dbReference>
<comment type="similarity">
    <text evidence="1">Belongs to the bacterial solute-binding protein 8 family.</text>
</comment>
<accession>A0A1M5ZD54</accession>
<reference evidence="5" key="1">
    <citation type="submission" date="2016-11" db="EMBL/GenBank/DDBJ databases">
        <authorList>
            <person name="Varghese N."/>
            <person name="Submissions S."/>
        </authorList>
    </citation>
    <scope>NUCLEOTIDE SEQUENCE [LARGE SCALE GENOMIC DNA]</scope>
    <source>
        <strain evidence="5">DSM 3071</strain>
    </source>
</reference>
<dbReference type="AlphaFoldDB" id="A0A1M5ZD54"/>
<feature type="domain" description="Fe/B12 periplasmic-binding" evidence="3">
    <location>
        <begin position="259"/>
        <end position="528"/>
    </location>
</feature>
<evidence type="ECO:0000256" key="2">
    <source>
        <dbReference type="SAM" id="MobiDB-lite"/>
    </source>
</evidence>
<dbReference type="GeneID" id="89509685"/>
<proteinExistence type="inferred from homology"/>
<dbReference type="Pfam" id="PF01497">
    <property type="entry name" value="Peripla_BP_2"/>
    <property type="match status" value="1"/>
</dbReference>
<dbReference type="STRING" id="1121131.SAMN02745229_02150"/>
<sequence>MVKEKVKNLAIVAGLLLIFFSICLGGCGTISDGEYTASVLLSGGSGRAYIESPCSVTVKDGKSTARIVWSSPNYDYMIVDGETYYPVNPEGNSEFEIPITLDKEMQVQADTTAMSKPHLIEYTLLFTLEKDYADGTSENGEQGSGATGGQGSGSNAANGQGNGSDADGSQGDGNAGNNQGDGSNSSANSSLNPPSIEGLTYVSTDENSYAQCYRIHRYESGFVVISVDDGRNYLLVPEGQKTPENLGQDIVVLEGKLDRIYLAASAAMCHFDSLSCVDRILLSGIEEEDWYIEAAASAMKDGTLKYGGKYSAPDYEQIVMMDIDIAVESTMILHVPKVQEQLEELGVPVFIDRSSYEEEPLGRCEWIKVYGVLTGEEEKAESAFESQKAQVEQIEDLDVEGKSVVLFYLNSNHQVVTRTGNDYFAKIIEMAGGEYLAPVGDDGGASQMTISIEAFYEYASDADILIYNATIESVPESLEELMGSDVTFKDFKAFQEGNIWYTDKSLYQFSDKTGTIISDLAVVIAGEQEETDFFHKLQ</sequence>
<dbReference type="PANTHER" id="PTHR30535">
    <property type="entry name" value="VITAMIN B12-BINDING PROTEIN"/>
    <property type="match status" value="1"/>
</dbReference>
<dbReference type="PANTHER" id="PTHR30535:SF34">
    <property type="entry name" value="MOLYBDATE-BINDING PROTEIN MOLA"/>
    <property type="match status" value="1"/>
</dbReference>
<dbReference type="EMBL" id="FQXK01000017">
    <property type="protein sequence ID" value="SHI22155.1"/>
    <property type="molecule type" value="Genomic_DNA"/>
</dbReference>
<feature type="region of interest" description="Disordered" evidence="2">
    <location>
        <begin position="134"/>
        <end position="199"/>
    </location>
</feature>
<dbReference type="OrthoDB" id="9812528at2"/>
<gene>
    <name evidence="4" type="ORF">SAMN02745229_02150</name>
</gene>
<evidence type="ECO:0000256" key="1">
    <source>
        <dbReference type="ARBA" id="ARBA00008814"/>
    </source>
</evidence>
<dbReference type="InterPro" id="IPR050902">
    <property type="entry name" value="ABC_Transporter_SBP"/>
</dbReference>
<dbReference type="Proteomes" id="UP000184278">
    <property type="component" value="Unassembled WGS sequence"/>
</dbReference>
<keyword evidence="5" id="KW-1185">Reference proteome</keyword>
<evidence type="ECO:0000313" key="4">
    <source>
        <dbReference type="EMBL" id="SHI22155.1"/>
    </source>
</evidence>
<dbReference type="InterPro" id="IPR002491">
    <property type="entry name" value="ABC_transptr_periplasmic_BD"/>
</dbReference>
<name>A0A1M5ZD54_BUTFI</name>
<evidence type="ECO:0000313" key="5">
    <source>
        <dbReference type="Proteomes" id="UP000184278"/>
    </source>
</evidence>
<organism evidence="4 5">
    <name type="scientific">Butyrivibrio fibrisolvens DSM 3071</name>
    <dbReference type="NCBI Taxonomy" id="1121131"/>
    <lineage>
        <taxon>Bacteria</taxon>
        <taxon>Bacillati</taxon>
        <taxon>Bacillota</taxon>
        <taxon>Clostridia</taxon>
        <taxon>Lachnospirales</taxon>
        <taxon>Lachnospiraceae</taxon>
        <taxon>Butyrivibrio</taxon>
    </lineage>
</organism>
<feature type="compositionally biased region" description="Low complexity" evidence="2">
    <location>
        <begin position="153"/>
        <end position="169"/>
    </location>
</feature>
<feature type="compositionally biased region" description="Low complexity" evidence="2">
    <location>
        <begin position="175"/>
        <end position="190"/>
    </location>
</feature>